<keyword evidence="1" id="KW-0732">Signal</keyword>
<evidence type="ECO:0000256" key="1">
    <source>
        <dbReference type="SAM" id="SignalP"/>
    </source>
</evidence>
<sequence length="241" mass="26882">MNKKRIAICTSLSIATSLLLSGCQLLTGYQQIDDAESADKWAGQIKPIAGEVNIACAGTYHCEIMQIDQTSVIAPDTHKPVDHKLLSVINTDDEIVDRTRTELFVPLKNQHSVKVVPLSASGIAGMTNYYARVKPAKREVHINFYPENNMGYVERFAMIHEFVEPDTYLLRAYRKESSQDTGSLLDTASPNPLCIDLIQNDSIKRQFCKQMNNESQGEFVETNVTNQIKQSAQATQSKAKV</sequence>
<comment type="caution">
    <text evidence="2">The sequence shown here is derived from an EMBL/GenBank/DDBJ whole genome shotgun (WGS) entry which is preliminary data.</text>
</comment>
<dbReference type="Proteomes" id="UP001461960">
    <property type="component" value="Unassembled WGS sequence"/>
</dbReference>
<dbReference type="RefSeq" id="WP_299216553.1">
    <property type="nucleotide sequence ID" value="NZ_JBDGHN010000002.1"/>
</dbReference>
<evidence type="ECO:0000313" key="2">
    <source>
        <dbReference type="EMBL" id="MEN2750567.1"/>
    </source>
</evidence>
<evidence type="ECO:0000313" key="3">
    <source>
        <dbReference type="Proteomes" id="UP001461960"/>
    </source>
</evidence>
<accession>A0ABU9X588</accession>
<gene>
    <name evidence="2" type="ORF">AAIR29_02860</name>
</gene>
<feature type="chain" id="PRO_5046002859" description="Lipoprotein" evidence="1">
    <location>
        <begin position="23"/>
        <end position="241"/>
    </location>
</feature>
<dbReference type="EMBL" id="JBDGHN010000002">
    <property type="protein sequence ID" value="MEN2750567.1"/>
    <property type="molecule type" value="Genomic_DNA"/>
</dbReference>
<keyword evidence="3" id="KW-1185">Reference proteome</keyword>
<organism evidence="2 3">
    <name type="scientific">Psychrobacter saeujeotis</name>
    <dbReference type="NCBI Taxonomy" id="3143436"/>
    <lineage>
        <taxon>Bacteria</taxon>
        <taxon>Pseudomonadati</taxon>
        <taxon>Pseudomonadota</taxon>
        <taxon>Gammaproteobacteria</taxon>
        <taxon>Moraxellales</taxon>
        <taxon>Moraxellaceae</taxon>
        <taxon>Psychrobacter</taxon>
    </lineage>
</organism>
<dbReference type="PROSITE" id="PS51257">
    <property type="entry name" value="PROKAR_LIPOPROTEIN"/>
    <property type="match status" value="1"/>
</dbReference>
<evidence type="ECO:0008006" key="4">
    <source>
        <dbReference type="Google" id="ProtNLM"/>
    </source>
</evidence>
<name>A0ABU9X588_9GAMM</name>
<protein>
    <recommendedName>
        <fullName evidence="4">Lipoprotein</fullName>
    </recommendedName>
</protein>
<feature type="signal peptide" evidence="1">
    <location>
        <begin position="1"/>
        <end position="22"/>
    </location>
</feature>
<proteinExistence type="predicted"/>
<reference evidence="2 3" key="1">
    <citation type="submission" date="2024-05" db="EMBL/GenBank/DDBJ databases">
        <authorList>
            <person name="Kim H.-Y."/>
            <person name="Kim E."/>
            <person name="Cai Y."/>
            <person name="Yang S.-M."/>
            <person name="Lee W."/>
        </authorList>
    </citation>
    <scope>NUCLEOTIDE SEQUENCE [LARGE SCALE GENOMIC DNA]</scope>
    <source>
        <strain evidence="2 3">FBL11</strain>
    </source>
</reference>